<proteinExistence type="predicted"/>
<dbReference type="EMBL" id="NPDY01000013">
    <property type="protein sequence ID" value="PJZ69048.1"/>
    <property type="molecule type" value="Genomic_DNA"/>
</dbReference>
<evidence type="ECO:0000313" key="2">
    <source>
        <dbReference type="EMBL" id="PJZ69048.1"/>
    </source>
</evidence>
<protein>
    <recommendedName>
        <fullName evidence="6">EXPERA domain-containing protein</fullName>
    </recommendedName>
</protein>
<gene>
    <name evidence="2" type="ORF">CH360_13420</name>
    <name evidence="3" type="ORF">CH373_03910</name>
</gene>
<feature type="transmembrane region" description="Helical" evidence="1">
    <location>
        <begin position="102"/>
        <end position="120"/>
    </location>
</feature>
<evidence type="ECO:0000313" key="3">
    <source>
        <dbReference type="EMBL" id="PJZ74083.1"/>
    </source>
</evidence>
<keyword evidence="4" id="KW-1185">Reference proteome</keyword>
<sequence length="157" mass="17643">MHPKYYLLFASVIGATTATILIRDFLIPKAKGDWFKLLQLLAIVHSFRFVGLSMFVPGISSPNMPAQFSIPAAWGDYCAAILALTTYTLLRRKSKFAVASAWIFNIWGFLDLVYAAYQAAILEVSNYMGVMFYIFAFYAPVLVVSHIVIFKALIRRG</sequence>
<keyword evidence="1" id="KW-0812">Transmembrane</keyword>
<comment type="caution">
    <text evidence="3">The sequence shown here is derived from an EMBL/GenBank/DDBJ whole genome shotgun (WGS) entry which is preliminary data.</text>
</comment>
<name>A0A2M9ZQ78_9LEPT</name>
<accession>A0A2M9ZQ78</accession>
<reference evidence="4 5" key="1">
    <citation type="submission" date="2017-07" db="EMBL/GenBank/DDBJ databases">
        <title>Leptospira spp. isolated from tropical soils.</title>
        <authorList>
            <person name="Thibeaux R."/>
            <person name="Iraola G."/>
            <person name="Ferres I."/>
            <person name="Bierque E."/>
            <person name="Girault D."/>
            <person name="Soupe-Gilbert M.-E."/>
            <person name="Picardeau M."/>
            <person name="Goarant C."/>
        </authorList>
    </citation>
    <scope>NUCLEOTIDE SEQUENCE [LARGE SCALE GENOMIC DNA]</scope>
    <source>
        <strain evidence="3 5">FH1-B-B1</strain>
        <strain evidence="2 4">FH1-B-C1</strain>
    </source>
</reference>
<evidence type="ECO:0000313" key="5">
    <source>
        <dbReference type="Proteomes" id="UP000231990"/>
    </source>
</evidence>
<dbReference type="Proteomes" id="UP000231990">
    <property type="component" value="Unassembled WGS sequence"/>
</dbReference>
<evidence type="ECO:0008006" key="6">
    <source>
        <dbReference type="Google" id="ProtNLM"/>
    </source>
</evidence>
<dbReference type="AlphaFoldDB" id="A0A2M9ZQ78"/>
<feature type="transmembrane region" description="Helical" evidence="1">
    <location>
        <begin position="132"/>
        <end position="154"/>
    </location>
</feature>
<organism evidence="3 5">
    <name type="scientific">Leptospira perolatii</name>
    <dbReference type="NCBI Taxonomy" id="2023191"/>
    <lineage>
        <taxon>Bacteria</taxon>
        <taxon>Pseudomonadati</taxon>
        <taxon>Spirochaetota</taxon>
        <taxon>Spirochaetia</taxon>
        <taxon>Leptospirales</taxon>
        <taxon>Leptospiraceae</taxon>
        <taxon>Leptospira</taxon>
    </lineage>
</organism>
<dbReference type="Proteomes" id="UP000231962">
    <property type="component" value="Unassembled WGS sequence"/>
</dbReference>
<dbReference type="EMBL" id="NPDZ01000002">
    <property type="protein sequence ID" value="PJZ74083.1"/>
    <property type="molecule type" value="Genomic_DNA"/>
</dbReference>
<feature type="transmembrane region" description="Helical" evidence="1">
    <location>
        <begin position="38"/>
        <end position="56"/>
    </location>
</feature>
<keyword evidence="1" id="KW-1133">Transmembrane helix</keyword>
<dbReference type="RefSeq" id="WP_100714554.1">
    <property type="nucleotide sequence ID" value="NZ_NPDY01000013.1"/>
</dbReference>
<evidence type="ECO:0000313" key="4">
    <source>
        <dbReference type="Proteomes" id="UP000231962"/>
    </source>
</evidence>
<evidence type="ECO:0000256" key="1">
    <source>
        <dbReference type="SAM" id="Phobius"/>
    </source>
</evidence>
<feature type="transmembrane region" description="Helical" evidence="1">
    <location>
        <begin position="6"/>
        <end position="26"/>
    </location>
</feature>
<dbReference type="OrthoDB" id="328186at2"/>
<keyword evidence="1" id="KW-0472">Membrane</keyword>